<dbReference type="InterPro" id="IPR002539">
    <property type="entry name" value="MaoC-like_dom"/>
</dbReference>
<feature type="domain" description="MaoC-like" evidence="1">
    <location>
        <begin position="146"/>
        <end position="231"/>
    </location>
</feature>
<dbReference type="GO" id="GO:0006633">
    <property type="term" value="P:fatty acid biosynthetic process"/>
    <property type="evidence" value="ECO:0007669"/>
    <property type="project" value="TreeGrafter"/>
</dbReference>
<proteinExistence type="predicted"/>
<evidence type="ECO:0000313" key="3">
    <source>
        <dbReference type="Proteomes" id="UP000198893"/>
    </source>
</evidence>
<gene>
    <name evidence="2" type="ORF">SAMN04490248_11067</name>
</gene>
<dbReference type="EMBL" id="FODS01000010">
    <property type="protein sequence ID" value="SEO72105.1"/>
    <property type="molecule type" value="Genomic_DNA"/>
</dbReference>
<evidence type="ECO:0000313" key="2">
    <source>
        <dbReference type="EMBL" id="SEO72105.1"/>
    </source>
</evidence>
<dbReference type="PANTHER" id="PTHR43437:SF3">
    <property type="entry name" value="HYDROXYACYL-THIOESTER DEHYDRATASE TYPE 2, MITOCHONDRIAL"/>
    <property type="match status" value="1"/>
</dbReference>
<dbReference type="STRING" id="569882.SAMN04490248_11067"/>
<accession>A0A1H8S0E5</accession>
<dbReference type="InterPro" id="IPR050965">
    <property type="entry name" value="UPF0336/Enoyl-CoA_hydratase"/>
</dbReference>
<dbReference type="OrthoDB" id="7855766at2"/>
<sequence>MSETTLTLPGGLSSADCTALCAILDRLGPWTDRPDVPIIAPAMLLGTSEAERLGDVLTAPGGQAVVHESQSFFRRAPLEPGQPIQLTAVIECRAANRSFEFLLSEGGRELGGMQTRLRLVAPEEMATFKGSAFHPRLAPGARWVSSLPISGEDVAAYVRLAGDANPIHVDHEAARAVGLSGAIVPGMLMIGLAERAFSQGAGAFMITEMKTRFMAPVVVNTAVRFAVVPRGEGRARLFSVKEDDMIAAISDVTFSAR</sequence>
<keyword evidence="3" id="KW-1185">Reference proteome</keyword>
<dbReference type="SUPFAM" id="SSF54637">
    <property type="entry name" value="Thioesterase/thiol ester dehydrase-isomerase"/>
    <property type="match status" value="1"/>
</dbReference>
<organism evidence="2 3">
    <name type="scientific">Salinihabitans flavidus</name>
    <dbReference type="NCBI Taxonomy" id="569882"/>
    <lineage>
        <taxon>Bacteria</taxon>
        <taxon>Pseudomonadati</taxon>
        <taxon>Pseudomonadota</taxon>
        <taxon>Alphaproteobacteria</taxon>
        <taxon>Rhodobacterales</taxon>
        <taxon>Roseobacteraceae</taxon>
        <taxon>Salinihabitans</taxon>
    </lineage>
</organism>
<dbReference type="Gene3D" id="3.10.129.10">
    <property type="entry name" value="Hotdog Thioesterase"/>
    <property type="match status" value="1"/>
</dbReference>
<dbReference type="Pfam" id="PF01575">
    <property type="entry name" value="MaoC_dehydratas"/>
    <property type="match status" value="1"/>
</dbReference>
<dbReference type="PANTHER" id="PTHR43437">
    <property type="entry name" value="HYDROXYACYL-THIOESTER DEHYDRATASE TYPE 2, MITOCHONDRIAL-RELATED"/>
    <property type="match status" value="1"/>
</dbReference>
<dbReference type="RefSeq" id="WP_093118012.1">
    <property type="nucleotide sequence ID" value="NZ_FODS01000010.1"/>
</dbReference>
<dbReference type="Proteomes" id="UP000198893">
    <property type="component" value="Unassembled WGS sequence"/>
</dbReference>
<evidence type="ECO:0000259" key="1">
    <source>
        <dbReference type="Pfam" id="PF01575"/>
    </source>
</evidence>
<reference evidence="2 3" key="1">
    <citation type="submission" date="2016-10" db="EMBL/GenBank/DDBJ databases">
        <authorList>
            <person name="de Groot N.N."/>
        </authorList>
    </citation>
    <scope>NUCLEOTIDE SEQUENCE [LARGE SCALE GENOMIC DNA]</scope>
    <source>
        <strain evidence="2 3">DSM 27842</strain>
    </source>
</reference>
<dbReference type="GO" id="GO:0019171">
    <property type="term" value="F:(3R)-hydroxyacyl-[acyl-carrier-protein] dehydratase activity"/>
    <property type="evidence" value="ECO:0007669"/>
    <property type="project" value="TreeGrafter"/>
</dbReference>
<name>A0A1H8S0E5_9RHOB</name>
<dbReference type="InterPro" id="IPR029069">
    <property type="entry name" value="HotDog_dom_sf"/>
</dbReference>
<protein>
    <submittedName>
        <fullName evidence="2">MaoC like domain-containing protein</fullName>
    </submittedName>
</protein>
<dbReference type="CDD" id="cd03441">
    <property type="entry name" value="R_hydratase_like"/>
    <property type="match status" value="1"/>
</dbReference>
<dbReference type="AlphaFoldDB" id="A0A1H8S0E5"/>